<dbReference type="Proteomes" id="UP000288805">
    <property type="component" value="Unassembled WGS sequence"/>
</dbReference>
<dbReference type="InterPro" id="IPR044750">
    <property type="entry name" value="C2_SRC2/BAP"/>
</dbReference>
<proteinExistence type="predicted"/>
<dbReference type="Gene3D" id="2.60.40.150">
    <property type="entry name" value="C2 domain"/>
    <property type="match status" value="1"/>
</dbReference>
<dbReference type="Pfam" id="PF00168">
    <property type="entry name" value="C2"/>
    <property type="match status" value="1"/>
</dbReference>
<reference evidence="2 3" key="1">
    <citation type="journal article" date="2018" name="PLoS Genet.">
        <title>Population sequencing reveals clonal diversity and ancestral inbreeding in the grapevine cultivar Chardonnay.</title>
        <authorList>
            <person name="Roach M.J."/>
            <person name="Johnson D.L."/>
            <person name="Bohlmann J."/>
            <person name="van Vuuren H.J."/>
            <person name="Jones S.J."/>
            <person name="Pretorius I.S."/>
            <person name="Schmidt S.A."/>
            <person name="Borneman A.R."/>
        </authorList>
    </citation>
    <scope>NUCLEOTIDE SEQUENCE [LARGE SCALE GENOMIC DNA]</scope>
    <source>
        <strain evidence="3">cv. Chardonnay</strain>
        <tissue evidence="2">Leaf</tissue>
    </source>
</reference>
<accession>A0A438C823</accession>
<evidence type="ECO:0000313" key="2">
    <source>
        <dbReference type="EMBL" id="RVW19390.1"/>
    </source>
</evidence>
<dbReference type="PANTHER" id="PTHR32246:SF22">
    <property type="entry name" value="C2 DOMAIN-CONTAINING PROTEIN"/>
    <property type="match status" value="1"/>
</dbReference>
<name>A0A438C823_VITVI</name>
<dbReference type="AlphaFoldDB" id="A0A438C823"/>
<comment type="caution">
    <text evidence="2">The sequence shown here is derived from an EMBL/GenBank/DDBJ whole genome shotgun (WGS) entry which is preliminary data.</text>
</comment>
<dbReference type="SUPFAM" id="SSF49562">
    <property type="entry name" value="C2 domain (Calcium/lipid-binding domain, CaLB)"/>
    <property type="match status" value="1"/>
</dbReference>
<evidence type="ECO:0000313" key="3">
    <source>
        <dbReference type="Proteomes" id="UP000288805"/>
    </source>
</evidence>
<dbReference type="InterPro" id="IPR000008">
    <property type="entry name" value="C2_dom"/>
</dbReference>
<dbReference type="GO" id="GO:0006952">
    <property type="term" value="P:defense response"/>
    <property type="evidence" value="ECO:0007669"/>
    <property type="project" value="InterPro"/>
</dbReference>
<sequence length="201" mass="21943">MECRKFQITLISAQDLENVREKIRMKVYTKLSFVGDSQTERTSPVDTEGETNPAWNFTTGYTIGKKAVEYQGIMLVIELYGSRTLGDRYIGEESVSFKDLFDGAVATGGSATVSYPVIKDAADSKGVLKFSYSFGDIVIVKKPSVWARGMVVAGTILVEVIAEVAFGRGLDDLDISFSGEDVLIDVDVPVDSWGSSQDPKN</sequence>
<dbReference type="CDD" id="cd04051">
    <property type="entry name" value="C2_SRC2_like"/>
    <property type="match status" value="1"/>
</dbReference>
<dbReference type="PROSITE" id="PS50004">
    <property type="entry name" value="C2"/>
    <property type="match status" value="1"/>
</dbReference>
<dbReference type="EMBL" id="QGNW01002487">
    <property type="protein sequence ID" value="RVW19390.1"/>
    <property type="molecule type" value="Genomic_DNA"/>
</dbReference>
<dbReference type="InterPro" id="IPR035892">
    <property type="entry name" value="C2_domain_sf"/>
</dbReference>
<organism evidence="2 3">
    <name type="scientific">Vitis vinifera</name>
    <name type="common">Grape</name>
    <dbReference type="NCBI Taxonomy" id="29760"/>
    <lineage>
        <taxon>Eukaryota</taxon>
        <taxon>Viridiplantae</taxon>
        <taxon>Streptophyta</taxon>
        <taxon>Embryophyta</taxon>
        <taxon>Tracheophyta</taxon>
        <taxon>Spermatophyta</taxon>
        <taxon>Magnoliopsida</taxon>
        <taxon>eudicotyledons</taxon>
        <taxon>Gunneridae</taxon>
        <taxon>Pentapetalae</taxon>
        <taxon>rosids</taxon>
        <taxon>Vitales</taxon>
        <taxon>Vitaceae</taxon>
        <taxon>Viteae</taxon>
        <taxon>Vitis</taxon>
    </lineage>
</organism>
<protein>
    <submittedName>
        <fullName evidence="2">Protein SRC2</fullName>
    </submittedName>
</protein>
<evidence type="ECO:0000259" key="1">
    <source>
        <dbReference type="PROSITE" id="PS50004"/>
    </source>
</evidence>
<gene>
    <name evidence="2" type="primary">SRC2_21</name>
    <name evidence="2" type="ORF">CK203_115867</name>
</gene>
<feature type="domain" description="C2" evidence="1">
    <location>
        <begin position="1"/>
        <end position="110"/>
    </location>
</feature>
<dbReference type="PANTHER" id="PTHR32246">
    <property type="entry name" value="INGRESSION PROTEIN FIC1"/>
    <property type="match status" value="1"/>
</dbReference>